<evidence type="ECO:0000313" key="2">
    <source>
        <dbReference type="Proteomes" id="UP001501676"/>
    </source>
</evidence>
<dbReference type="Proteomes" id="UP001501676">
    <property type="component" value="Unassembled WGS sequence"/>
</dbReference>
<reference evidence="2" key="1">
    <citation type="journal article" date="2019" name="Int. J. Syst. Evol. Microbiol.">
        <title>The Global Catalogue of Microorganisms (GCM) 10K type strain sequencing project: providing services to taxonomists for standard genome sequencing and annotation.</title>
        <authorList>
            <consortium name="The Broad Institute Genomics Platform"/>
            <consortium name="The Broad Institute Genome Sequencing Center for Infectious Disease"/>
            <person name="Wu L."/>
            <person name="Ma J."/>
        </authorList>
    </citation>
    <scope>NUCLEOTIDE SEQUENCE [LARGE SCALE GENOMIC DNA]</scope>
    <source>
        <strain evidence="2">JCM 9458</strain>
    </source>
</reference>
<evidence type="ECO:0000313" key="1">
    <source>
        <dbReference type="EMBL" id="GAA3394135.1"/>
    </source>
</evidence>
<name>A0ABP6T620_9ACTN</name>
<comment type="caution">
    <text evidence="1">The sequence shown here is derived from an EMBL/GenBank/DDBJ whole genome shotgun (WGS) entry which is preliminary data.</text>
</comment>
<dbReference type="EMBL" id="BAAAYN010000044">
    <property type="protein sequence ID" value="GAA3394135.1"/>
    <property type="molecule type" value="Genomic_DNA"/>
</dbReference>
<organism evidence="1 2">
    <name type="scientific">Cryptosporangium minutisporangium</name>
    <dbReference type="NCBI Taxonomy" id="113569"/>
    <lineage>
        <taxon>Bacteria</taxon>
        <taxon>Bacillati</taxon>
        <taxon>Actinomycetota</taxon>
        <taxon>Actinomycetes</taxon>
        <taxon>Cryptosporangiales</taxon>
        <taxon>Cryptosporangiaceae</taxon>
        <taxon>Cryptosporangium</taxon>
    </lineage>
</organism>
<gene>
    <name evidence="1" type="ORF">GCM10020369_62350</name>
</gene>
<sequence>MRDRDFLDGHVAMEQVVGGTPNRAHATAAQVWSQAVPAADESAVCPVRHGEKANALRRRCVSAPRLVTDRHRLVRFRGYRPDGATARPALSDIDPAGRRVQICPRW</sequence>
<keyword evidence="2" id="KW-1185">Reference proteome</keyword>
<proteinExistence type="predicted"/>
<accession>A0ABP6T620</accession>
<protein>
    <submittedName>
        <fullName evidence="1">Uncharacterized protein</fullName>
    </submittedName>
</protein>